<dbReference type="RefSeq" id="WP_188784124.1">
    <property type="nucleotide sequence ID" value="NZ_BMNI01000005.1"/>
</dbReference>
<evidence type="ECO:0000313" key="3">
    <source>
        <dbReference type="Proteomes" id="UP000655410"/>
    </source>
</evidence>
<comment type="caution">
    <text evidence="2">The sequence shown here is derived from an EMBL/GenBank/DDBJ whole genome shotgun (WGS) entry which is preliminary data.</text>
</comment>
<dbReference type="Pfam" id="PF04542">
    <property type="entry name" value="Sigma70_r2"/>
    <property type="match status" value="1"/>
</dbReference>
<dbReference type="InterPro" id="IPR007627">
    <property type="entry name" value="RNA_pol_sigma70_r2"/>
</dbReference>
<sequence length="101" mass="10673">MSDAPRAGNCPVAAARGLLLQAGRGDRDAFAELYDATSGLAWRFARSLAGEANAAEVLVQGYVEAWRAAPRFDPAQGCALAWLLRHVERAASEQWSGGVAS</sequence>
<protein>
    <recommendedName>
        <fullName evidence="1">RNA polymerase sigma-70 region 2 domain-containing protein</fullName>
    </recommendedName>
</protein>
<evidence type="ECO:0000259" key="1">
    <source>
        <dbReference type="Pfam" id="PF04542"/>
    </source>
</evidence>
<keyword evidence="3" id="KW-1185">Reference proteome</keyword>
<accession>A0ABQ2NBS4</accession>
<dbReference type="Proteomes" id="UP000655410">
    <property type="component" value="Unassembled WGS sequence"/>
</dbReference>
<feature type="domain" description="RNA polymerase sigma-70 region 2" evidence="1">
    <location>
        <begin position="33"/>
        <end position="95"/>
    </location>
</feature>
<reference evidence="3" key="1">
    <citation type="journal article" date="2019" name="Int. J. Syst. Evol. Microbiol.">
        <title>The Global Catalogue of Microorganisms (GCM) 10K type strain sequencing project: providing services to taxonomists for standard genome sequencing and annotation.</title>
        <authorList>
            <consortium name="The Broad Institute Genomics Platform"/>
            <consortium name="The Broad Institute Genome Sequencing Center for Infectious Disease"/>
            <person name="Wu L."/>
            <person name="Ma J."/>
        </authorList>
    </citation>
    <scope>NUCLEOTIDE SEQUENCE [LARGE SCALE GENOMIC DNA]</scope>
    <source>
        <strain evidence="3">CGMCC 4.7371</strain>
    </source>
</reference>
<evidence type="ECO:0000313" key="2">
    <source>
        <dbReference type="EMBL" id="GGO90552.1"/>
    </source>
</evidence>
<organism evidence="2 3">
    <name type="scientific">Nocardioides phosphati</name>
    <dbReference type="NCBI Taxonomy" id="1867775"/>
    <lineage>
        <taxon>Bacteria</taxon>
        <taxon>Bacillati</taxon>
        <taxon>Actinomycetota</taxon>
        <taxon>Actinomycetes</taxon>
        <taxon>Propionibacteriales</taxon>
        <taxon>Nocardioidaceae</taxon>
        <taxon>Nocardioides</taxon>
    </lineage>
</organism>
<dbReference type="Gene3D" id="1.10.1740.10">
    <property type="match status" value="1"/>
</dbReference>
<dbReference type="EMBL" id="BMNI01000005">
    <property type="protein sequence ID" value="GGO90552.1"/>
    <property type="molecule type" value="Genomic_DNA"/>
</dbReference>
<dbReference type="InterPro" id="IPR013325">
    <property type="entry name" value="RNA_pol_sigma_r2"/>
</dbReference>
<proteinExistence type="predicted"/>
<gene>
    <name evidence="2" type="ORF">GCM10011584_22610</name>
</gene>
<dbReference type="SUPFAM" id="SSF88946">
    <property type="entry name" value="Sigma2 domain of RNA polymerase sigma factors"/>
    <property type="match status" value="1"/>
</dbReference>
<name>A0ABQ2NBS4_9ACTN</name>